<protein>
    <recommendedName>
        <fullName evidence="5">Flavodoxin/ferredoxin--NADP reductase</fullName>
        <ecNumber evidence="4">1.18.1.2</ecNumber>
        <ecNumber evidence="3">1.19.1.1</ecNumber>
    </recommendedName>
    <alternativeName>
        <fullName evidence="13">Ferredoxin (flavodoxin):NADP(+) oxidoreductase</fullName>
    </alternativeName>
    <alternativeName>
        <fullName evidence="11">Ferredoxin--NADP reductase</fullName>
    </alternativeName>
    <alternativeName>
        <fullName evidence="12">Flavodoxin--NADP reductase</fullName>
    </alternativeName>
</protein>
<dbReference type="NCBIfam" id="NF008178">
    <property type="entry name" value="PRK10926.1"/>
    <property type="match status" value="1"/>
</dbReference>
<dbReference type="InterPro" id="IPR033892">
    <property type="entry name" value="FNR_bac"/>
</dbReference>
<evidence type="ECO:0000313" key="17">
    <source>
        <dbReference type="EMBL" id="BAH83471.1"/>
    </source>
</evidence>
<comment type="catalytic activity">
    <reaction evidence="15">
        <text>2 reduced [2Fe-2S]-[ferredoxin] + NADP(+) + H(+) = 2 oxidized [2Fe-2S]-[ferredoxin] + NADPH</text>
        <dbReference type="Rhea" id="RHEA:20125"/>
        <dbReference type="Rhea" id="RHEA-COMP:10000"/>
        <dbReference type="Rhea" id="RHEA-COMP:10001"/>
        <dbReference type="ChEBI" id="CHEBI:15378"/>
        <dbReference type="ChEBI" id="CHEBI:33737"/>
        <dbReference type="ChEBI" id="CHEBI:33738"/>
        <dbReference type="ChEBI" id="CHEBI:57783"/>
        <dbReference type="ChEBI" id="CHEBI:58349"/>
        <dbReference type="EC" id="1.18.1.2"/>
    </reaction>
</comment>
<evidence type="ECO:0000256" key="10">
    <source>
        <dbReference type="ARBA" id="ARBA00023002"/>
    </source>
</evidence>
<dbReference type="Gene3D" id="2.40.30.10">
    <property type="entry name" value="Translation factors"/>
    <property type="match status" value="1"/>
</dbReference>
<dbReference type="InterPro" id="IPR001433">
    <property type="entry name" value="OxRdtase_FAD/NAD-bd"/>
</dbReference>
<evidence type="ECO:0000256" key="9">
    <source>
        <dbReference type="ARBA" id="ARBA00022857"/>
    </source>
</evidence>
<dbReference type="InterPro" id="IPR017927">
    <property type="entry name" value="FAD-bd_FR_type"/>
</dbReference>
<dbReference type="EMBL" id="AP010872">
    <property type="protein sequence ID" value="BAH83471.1"/>
    <property type="molecule type" value="Genomic_DNA"/>
</dbReference>
<dbReference type="SUPFAM" id="SSF52343">
    <property type="entry name" value="Ferredoxin reductase-like, C-terminal NADP-linked domain"/>
    <property type="match status" value="1"/>
</dbReference>
<dbReference type="GO" id="GO:0034599">
    <property type="term" value="P:cellular response to oxidative stress"/>
    <property type="evidence" value="ECO:0007669"/>
    <property type="project" value="TreeGrafter"/>
</dbReference>
<dbReference type="HOGENOM" id="CLU_003827_3_0_6"/>
<accession>C5WDR5</accession>
<dbReference type="PANTHER" id="PTHR47878">
    <property type="entry name" value="OXIDOREDUCTASE FAD/NAD(P)-BINDING DOMAIN PROTEIN"/>
    <property type="match status" value="1"/>
</dbReference>
<dbReference type="KEGG" id="icp:ICMP_643"/>
<evidence type="ECO:0000256" key="1">
    <source>
        <dbReference type="ARBA" id="ARBA00001974"/>
    </source>
</evidence>
<dbReference type="Pfam" id="PF00175">
    <property type="entry name" value="NAD_binding_1"/>
    <property type="match status" value="1"/>
</dbReference>
<comment type="similarity">
    <text evidence="2">Belongs to the ferredoxin--NADP reductase type 1 family.</text>
</comment>
<evidence type="ECO:0000256" key="8">
    <source>
        <dbReference type="ARBA" id="ARBA00022827"/>
    </source>
</evidence>
<evidence type="ECO:0000313" key="18">
    <source>
        <dbReference type="Proteomes" id="UP000061704"/>
    </source>
</evidence>
<dbReference type="GO" id="GO:0000166">
    <property type="term" value="F:nucleotide binding"/>
    <property type="evidence" value="ECO:0007669"/>
    <property type="project" value="UniProtKB-KW"/>
</dbReference>
<comment type="cofactor">
    <cofactor evidence="1">
        <name>FAD</name>
        <dbReference type="ChEBI" id="CHEBI:57692"/>
    </cofactor>
</comment>
<evidence type="ECO:0000256" key="5">
    <source>
        <dbReference type="ARBA" id="ARBA00020327"/>
    </source>
</evidence>
<evidence type="ECO:0000256" key="4">
    <source>
        <dbReference type="ARBA" id="ARBA00013223"/>
    </source>
</evidence>
<dbReference type="InterPro" id="IPR008333">
    <property type="entry name" value="Cbr1-like_FAD-bd_dom"/>
</dbReference>
<dbReference type="STRING" id="476281.ICMP_643"/>
<feature type="domain" description="FAD-binding FR-type" evidence="16">
    <location>
        <begin position="2"/>
        <end position="101"/>
    </location>
</feature>
<evidence type="ECO:0000256" key="2">
    <source>
        <dbReference type="ARBA" id="ARBA00008312"/>
    </source>
</evidence>
<evidence type="ECO:0000256" key="12">
    <source>
        <dbReference type="ARBA" id="ARBA00030000"/>
    </source>
</evidence>
<dbReference type="InterPro" id="IPR017938">
    <property type="entry name" value="Riboflavin_synthase-like_b-brl"/>
</dbReference>
<keyword evidence="9" id="KW-0521">NADP</keyword>
<dbReference type="EC" id="1.19.1.1" evidence="3"/>
<dbReference type="InterPro" id="IPR051930">
    <property type="entry name" value="FNR_type-1"/>
</dbReference>
<dbReference type="Proteomes" id="UP000061704">
    <property type="component" value="Chromosome"/>
</dbReference>
<evidence type="ECO:0000256" key="6">
    <source>
        <dbReference type="ARBA" id="ARBA00022630"/>
    </source>
</evidence>
<name>C5WDR5_9ENTR</name>
<organism evidence="17 18">
    <name type="scientific">Candidatus Ishikawaella capsulata Mpkobe</name>
    <dbReference type="NCBI Taxonomy" id="476281"/>
    <lineage>
        <taxon>Bacteria</taxon>
        <taxon>Pseudomonadati</taxon>
        <taxon>Pseudomonadota</taxon>
        <taxon>Gammaproteobacteria</taxon>
        <taxon>Enterobacterales</taxon>
        <taxon>Enterobacteriaceae</taxon>
        <taxon>Candidatus Ishikawella</taxon>
    </lineage>
</organism>
<evidence type="ECO:0000256" key="15">
    <source>
        <dbReference type="ARBA" id="ARBA00047776"/>
    </source>
</evidence>
<dbReference type="OrthoDB" id="9784483at2"/>
<evidence type="ECO:0000259" key="16">
    <source>
        <dbReference type="PROSITE" id="PS51384"/>
    </source>
</evidence>
<keyword evidence="8" id="KW-0274">FAD</keyword>
<keyword evidence="6" id="KW-0285">Flavoprotein</keyword>
<dbReference type="GO" id="GO:0042167">
    <property type="term" value="P:heme catabolic process"/>
    <property type="evidence" value="ECO:0007669"/>
    <property type="project" value="TreeGrafter"/>
</dbReference>
<dbReference type="CDD" id="cd06195">
    <property type="entry name" value="FNR1"/>
    <property type="match status" value="1"/>
</dbReference>
<evidence type="ECO:0000256" key="3">
    <source>
        <dbReference type="ARBA" id="ARBA00012872"/>
    </source>
</evidence>
<dbReference type="PANTHER" id="PTHR47878:SF1">
    <property type="entry name" value="FLAVODOXIN_FERREDOXIN--NADP REDUCTASE"/>
    <property type="match status" value="1"/>
</dbReference>
<dbReference type="InterPro" id="IPR039261">
    <property type="entry name" value="FNR_nucleotide-bd"/>
</dbReference>
<evidence type="ECO:0000256" key="11">
    <source>
        <dbReference type="ARBA" id="ARBA00029856"/>
    </source>
</evidence>
<proteinExistence type="inferred from homology"/>
<keyword evidence="18" id="KW-1185">Reference proteome</keyword>
<dbReference type="RefSeq" id="WP_041069911.1">
    <property type="nucleotide sequence ID" value="NZ_AP010872.1"/>
</dbReference>
<gene>
    <name evidence="17" type="primary">fpr</name>
    <name evidence="17" type="ORF">ICMP_643</name>
</gene>
<dbReference type="SUPFAM" id="SSF63380">
    <property type="entry name" value="Riboflavin synthase domain-like"/>
    <property type="match status" value="1"/>
</dbReference>
<evidence type="ECO:0000256" key="14">
    <source>
        <dbReference type="ARBA" id="ARBA00047271"/>
    </source>
</evidence>
<dbReference type="Pfam" id="PF00970">
    <property type="entry name" value="FAD_binding_6"/>
    <property type="match status" value="1"/>
</dbReference>
<comment type="catalytic activity">
    <reaction evidence="14">
        <text>reduced [flavodoxin] + NADP(+) = oxidized [flavodoxin] + NADPH + 2 H(+)</text>
        <dbReference type="Rhea" id="RHEA:50756"/>
        <dbReference type="Rhea" id="RHEA-COMP:10622"/>
        <dbReference type="Rhea" id="RHEA-COMP:10623"/>
        <dbReference type="ChEBI" id="CHEBI:15378"/>
        <dbReference type="ChEBI" id="CHEBI:57618"/>
        <dbReference type="ChEBI" id="CHEBI:57783"/>
        <dbReference type="ChEBI" id="CHEBI:58210"/>
        <dbReference type="ChEBI" id="CHEBI:58349"/>
        <dbReference type="EC" id="1.19.1.1"/>
    </reaction>
</comment>
<keyword evidence="7" id="KW-0547">Nucleotide-binding</keyword>
<dbReference type="PROSITE" id="PS51384">
    <property type="entry name" value="FAD_FR"/>
    <property type="match status" value="1"/>
</dbReference>
<keyword evidence="10" id="KW-0560">Oxidoreductase</keyword>
<dbReference type="EC" id="1.18.1.2" evidence="4"/>
<dbReference type="Gene3D" id="3.40.50.80">
    <property type="entry name" value="Nucleotide-binding domain of ferredoxin-NADP reductase (FNR) module"/>
    <property type="match status" value="1"/>
</dbReference>
<dbReference type="AlphaFoldDB" id="C5WDR5"/>
<evidence type="ECO:0000256" key="13">
    <source>
        <dbReference type="ARBA" id="ARBA00030173"/>
    </source>
</evidence>
<reference evidence="17 18" key="1">
    <citation type="journal article" date="2011" name="Genome Biol. Evol.">
        <title>Reductive evolution of bacterial genome in insect gut environment.</title>
        <authorList>
            <person name="Nikoh N."/>
            <person name="Hosokawa T."/>
            <person name="Ohshima K."/>
            <person name="Hattori M."/>
            <person name="Fukatsu T."/>
        </authorList>
    </citation>
    <scope>NUCLEOTIDE SEQUENCE [LARGE SCALE GENOMIC DNA]</scope>
    <source>
        <strain evidence="17 18">Mpkobe</strain>
    </source>
</reference>
<sequence length="249" mass="28640">MTEWVNAEVIDIINWTDSLFSLRINAPIANFIAGQFTKLSLNVNGKRISRAYSYVNAPSQKLLEFYVINIPDGKFTPKLLKLKPEDNLMIAKEASGFFIIKAIPKCDNLWMLATGTAIGPYLSILQQRDGLERFKNIILVHAVRYIKDLSYLLLMEELKEIYQGKLHIQTIISREKKHGHLHGRIPCLIKNNLLEETIGISINNDNSNHIMLCGNPQMIVDTQKLLQESRNMYKNMRDKPGHITTENYW</sequence>
<dbReference type="GO" id="GO:0004324">
    <property type="term" value="F:ferredoxin-NADP+ reductase activity"/>
    <property type="evidence" value="ECO:0007669"/>
    <property type="project" value="UniProtKB-EC"/>
</dbReference>
<evidence type="ECO:0000256" key="7">
    <source>
        <dbReference type="ARBA" id="ARBA00022741"/>
    </source>
</evidence>